<proteinExistence type="predicted"/>
<keyword evidence="2" id="KW-1185">Reference proteome</keyword>
<organism evidence="1 2">
    <name type="scientific">Duganella alba</name>
    <dbReference type="NCBI Taxonomy" id="2666081"/>
    <lineage>
        <taxon>Bacteria</taxon>
        <taxon>Pseudomonadati</taxon>
        <taxon>Pseudomonadota</taxon>
        <taxon>Betaproteobacteria</taxon>
        <taxon>Burkholderiales</taxon>
        <taxon>Oxalobacteraceae</taxon>
        <taxon>Telluria group</taxon>
        <taxon>Duganella</taxon>
    </lineage>
</organism>
<comment type="caution">
    <text evidence="1">The sequence shown here is derived from an EMBL/GenBank/DDBJ whole genome shotgun (WGS) entry which is preliminary data.</text>
</comment>
<reference evidence="1 2" key="1">
    <citation type="submission" date="2019-11" db="EMBL/GenBank/DDBJ databases">
        <title>Novel species isolated from a subtropical stream in China.</title>
        <authorList>
            <person name="Lu H."/>
        </authorList>
    </citation>
    <scope>NUCLEOTIDE SEQUENCE [LARGE SCALE GENOMIC DNA]</scope>
    <source>
        <strain evidence="1 2">FT25W</strain>
    </source>
</reference>
<accession>A0A6L5QHU0</accession>
<gene>
    <name evidence="1" type="ORF">GJ697_15390</name>
</gene>
<name>A0A6L5QHU0_9BURK</name>
<evidence type="ECO:0000313" key="2">
    <source>
        <dbReference type="Proteomes" id="UP000481037"/>
    </source>
</evidence>
<dbReference type="AlphaFoldDB" id="A0A6L5QHU0"/>
<evidence type="ECO:0000313" key="1">
    <source>
        <dbReference type="EMBL" id="MRX09225.1"/>
    </source>
</evidence>
<dbReference type="RefSeq" id="WP_154365519.1">
    <property type="nucleotide sequence ID" value="NZ_WKJM01000012.1"/>
</dbReference>
<evidence type="ECO:0008006" key="3">
    <source>
        <dbReference type="Google" id="ProtNLM"/>
    </source>
</evidence>
<protein>
    <recommendedName>
        <fullName evidence="3">DUF3303 domain-containing protein</fullName>
    </recommendedName>
</protein>
<sequence length="84" mass="8954">MEFAFTLRYRLAQHDCDYDALAGRLAASDCADAVVGVGRNGYLALSFLREAGSAEAALSGAIADVERAVPTAELIDIRSDFMPN</sequence>
<dbReference type="Proteomes" id="UP000481037">
    <property type="component" value="Unassembled WGS sequence"/>
</dbReference>
<dbReference type="EMBL" id="WKJM01000012">
    <property type="protein sequence ID" value="MRX09225.1"/>
    <property type="molecule type" value="Genomic_DNA"/>
</dbReference>